<evidence type="ECO:0000313" key="3">
    <source>
        <dbReference type="Proteomes" id="UP000036850"/>
    </source>
</evidence>
<proteinExistence type="predicted"/>
<comment type="caution">
    <text evidence="2">The sequence shown here is derived from an EMBL/GenBank/DDBJ whole genome shotgun (WGS) entry which is preliminary data.</text>
</comment>
<dbReference type="OrthoDB" id="6303671at2"/>
<reference evidence="3" key="1">
    <citation type="submission" date="2015-07" db="EMBL/GenBank/DDBJ databases">
        <title>Draft genome sequence of a Pseudoalteromonas rubra strain, OCN096, isolated from Kaneohe Bay, Oahu, Hawaii.</title>
        <authorList>
            <person name="Beurmann S."/>
            <person name="Ushijima B."/>
            <person name="Belcaid M."/>
            <person name="Callahan S.M."/>
            <person name="Aeby G.S."/>
        </authorList>
    </citation>
    <scope>NUCLEOTIDE SEQUENCE [LARGE SCALE GENOMIC DNA]</scope>
    <source>
        <strain evidence="3">OCN096</strain>
    </source>
</reference>
<evidence type="ECO:0000259" key="1">
    <source>
        <dbReference type="PROSITE" id="PS51782"/>
    </source>
</evidence>
<dbReference type="InterPro" id="IPR036779">
    <property type="entry name" value="LysM_dom_sf"/>
</dbReference>
<dbReference type="Gene3D" id="3.10.350.10">
    <property type="entry name" value="LysM domain"/>
    <property type="match status" value="1"/>
</dbReference>
<organism evidence="2 3">
    <name type="scientific">Pseudoalteromonas rubra</name>
    <dbReference type="NCBI Taxonomy" id="43658"/>
    <lineage>
        <taxon>Bacteria</taxon>
        <taxon>Pseudomonadati</taxon>
        <taxon>Pseudomonadota</taxon>
        <taxon>Gammaproteobacteria</taxon>
        <taxon>Alteromonadales</taxon>
        <taxon>Pseudoalteromonadaceae</taxon>
        <taxon>Pseudoalteromonas</taxon>
    </lineage>
</organism>
<feature type="domain" description="LysM" evidence="1">
    <location>
        <begin position="5"/>
        <end position="53"/>
    </location>
</feature>
<dbReference type="AlphaFoldDB" id="A0A0L0ETX6"/>
<sequence>MNIALKYVVQPGDSVATICMSIRGSAGITPADITHLNPALSTQPLVSNITIRIPFYRAKGSYPMRITKGVTLQSICDGLIQGAGVQPMDLIEHNQHLGLYPLLPDSVILIPSITRDTSWANPANVMHKSLSIQSVLPKKT</sequence>
<gene>
    <name evidence="2" type="ORF">AC626_07895</name>
</gene>
<dbReference type="PATRIC" id="fig|43658.6.peg.4834"/>
<dbReference type="Proteomes" id="UP000036850">
    <property type="component" value="Unassembled WGS sequence"/>
</dbReference>
<dbReference type="CDD" id="cd00118">
    <property type="entry name" value="LysM"/>
    <property type="match status" value="1"/>
</dbReference>
<dbReference type="PROSITE" id="PS51782">
    <property type="entry name" value="LYSM"/>
    <property type="match status" value="1"/>
</dbReference>
<evidence type="ECO:0000313" key="2">
    <source>
        <dbReference type="EMBL" id="KNC67937.1"/>
    </source>
</evidence>
<protein>
    <recommendedName>
        <fullName evidence="1">LysM domain-containing protein</fullName>
    </recommendedName>
</protein>
<name>A0A0L0ETX6_9GAMM</name>
<accession>A0A0L0ETX6</accession>
<dbReference type="Pfam" id="PF01476">
    <property type="entry name" value="LysM"/>
    <property type="match status" value="1"/>
</dbReference>
<dbReference type="EMBL" id="LFZX01000043">
    <property type="protein sequence ID" value="KNC67937.1"/>
    <property type="molecule type" value="Genomic_DNA"/>
</dbReference>
<dbReference type="InterPro" id="IPR018392">
    <property type="entry name" value="LysM"/>
</dbReference>